<feature type="compositionally biased region" description="Basic residues" evidence="1">
    <location>
        <begin position="67"/>
        <end position="77"/>
    </location>
</feature>
<organism evidence="2 3">
    <name type="scientific">Rhizophagus irregularis</name>
    <dbReference type="NCBI Taxonomy" id="588596"/>
    <lineage>
        <taxon>Eukaryota</taxon>
        <taxon>Fungi</taxon>
        <taxon>Fungi incertae sedis</taxon>
        <taxon>Mucoromycota</taxon>
        <taxon>Glomeromycotina</taxon>
        <taxon>Glomeromycetes</taxon>
        <taxon>Glomerales</taxon>
        <taxon>Glomeraceae</taxon>
        <taxon>Rhizophagus</taxon>
    </lineage>
</organism>
<feature type="region of interest" description="Disordered" evidence="1">
    <location>
        <begin position="67"/>
        <end position="88"/>
    </location>
</feature>
<sequence>MISCKLNFTRKKQHEKFQAVIQIKCGASSFKIIQISKGRRKLVVYFKNWKTTLSQHFISNLKKVQSKLKTKNTSNKKKPVEEEPEVSEDPQRIRVKAVLCDEVSPSSAPLFIRELRSNGSIFEYYDVLKGTIILYTKRVIENLEGLKNIIGVVDPEVY</sequence>
<keyword evidence="3" id="KW-1185">Reference proteome</keyword>
<protein>
    <submittedName>
        <fullName evidence="2">Uncharacterized protein</fullName>
    </submittedName>
</protein>
<reference evidence="2 3" key="1">
    <citation type="submission" date="2015-10" db="EMBL/GenBank/DDBJ databases">
        <title>Genome analyses suggest a sexual origin of heterokaryosis in a supposedly ancient asexual fungus.</title>
        <authorList>
            <person name="Ropars J."/>
            <person name="Sedzielewska K."/>
            <person name="Noel J."/>
            <person name="Charron P."/>
            <person name="Farinelli L."/>
            <person name="Marton T."/>
            <person name="Kruger M."/>
            <person name="Pelin A."/>
            <person name="Brachmann A."/>
            <person name="Corradi N."/>
        </authorList>
    </citation>
    <scope>NUCLEOTIDE SEQUENCE [LARGE SCALE GENOMIC DNA]</scope>
    <source>
        <strain evidence="2 3">A4</strain>
    </source>
</reference>
<dbReference type="Proteomes" id="UP000234323">
    <property type="component" value="Unassembled WGS sequence"/>
</dbReference>
<dbReference type="EMBL" id="LLXI01003336">
    <property type="protein sequence ID" value="PKY59053.1"/>
    <property type="molecule type" value="Genomic_DNA"/>
</dbReference>
<evidence type="ECO:0000313" key="2">
    <source>
        <dbReference type="EMBL" id="PKY59053.1"/>
    </source>
</evidence>
<gene>
    <name evidence="2" type="ORF">RhiirA4_481493</name>
</gene>
<accession>A0A2I1HJK1</accession>
<evidence type="ECO:0000256" key="1">
    <source>
        <dbReference type="SAM" id="MobiDB-lite"/>
    </source>
</evidence>
<proteinExistence type="predicted"/>
<dbReference type="AlphaFoldDB" id="A0A2I1HJK1"/>
<comment type="caution">
    <text evidence="2">The sequence shown here is derived from an EMBL/GenBank/DDBJ whole genome shotgun (WGS) entry which is preliminary data.</text>
</comment>
<name>A0A2I1HJK1_9GLOM</name>
<evidence type="ECO:0000313" key="3">
    <source>
        <dbReference type="Proteomes" id="UP000234323"/>
    </source>
</evidence>